<evidence type="ECO:0000313" key="1">
    <source>
        <dbReference type="EMBL" id="GIY21912.1"/>
    </source>
</evidence>
<protein>
    <submittedName>
        <fullName evidence="1">Uncharacterized protein</fullName>
    </submittedName>
</protein>
<proteinExistence type="predicted"/>
<organism evidence="1 2">
    <name type="scientific">Caerostris darwini</name>
    <dbReference type="NCBI Taxonomy" id="1538125"/>
    <lineage>
        <taxon>Eukaryota</taxon>
        <taxon>Metazoa</taxon>
        <taxon>Ecdysozoa</taxon>
        <taxon>Arthropoda</taxon>
        <taxon>Chelicerata</taxon>
        <taxon>Arachnida</taxon>
        <taxon>Araneae</taxon>
        <taxon>Araneomorphae</taxon>
        <taxon>Entelegynae</taxon>
        <taxon>Araneoidea</taxon>
        <taxon>Araneidae</taxon>
        <taxon>Caerostris</taxon>
    </lineage>
</organism>
<evidence type="ECO:0000313" key="2">
    <source>
        <dbReference type="Proteomes" id="UP001054837"/>
    </source>
</evidence>
<comment type="caution">
    <text evidence="1">The sequence shown here is derived from an EMBL/GenBank/DDBJ whole genome shotgun (WGS) entry which is preliminary data.</text>
</comment>
<reference evidence="1 2" key="1">
    <citation type="submission" date="2021-06" db="EMBL/GenBank/DDBJ databases">
        <title>Caerostris darwini draft genome.</title>
        <authorList>
            <person name="Kono N."/>
            <person name="Arakawa K."/>
        </authorList>
    </citation>
    <scope>NUCLEOTIDE SEQUENCE [LARGE SCALE GENOMIC DNA]</scope>
</reference>
<gene>
    <name evidence="1" type="ORF">CDAR_200251</name>
</gene>
<keyword evidence="2" id="KW-1185">Reference proteome</keyword>
<accession>A0AAV4RP79</accession>
<sequence>MLFERDVPESFLLQSLSGSPPSLTHLISLRSADMDVYPAAGLPDSEAIEMSAGTSPDSAGLVWVTQMISSIMHAEEDAFKFANQICNPSRRHE</sequence>
<dbReference type="EMBL" id="BPLQ01006357">
    <property type="protein sequence ID" value="GIY21912.1"/>
    <property type="molecule type" value="Genomic_DNA"/>
</dbReference>
<name>A0AAV4RP79_9ARAC</name>
<dbReference type="AlphaFoldDB" id="A0AAV4RP79"/>
<dbReference type="Proteomes" id="UP001054837">
    <property type="component" value="Unassembled WGS sequence"/>
</dbReference>